<feature type="region of interest" description="Disordered" evidence="1">
    <location>
        <begin position="533"/>
        <end position="572"/>
    </location>
</feature>
<evidence type="ECO:0000256" key="1">
    <source>
        <dbReference type="SAM" id="MobiDB-lite"/>
    </source>
</evidence>
<organism evidence="2 3">
    <name type="scientific">Krasilnikoviella flava</name>
    <dbReference type="NCBI Taxonomy" id="526729"/>
    <lineage>
        <taxon>Bacteria</taxon>
        <taxon>Bacillati</taxon>
        <taxon>Actinomycetota</taxon>
        <taxon>Actinomycetes</taxon>
        <taxon>Micrococcales</taxon>
        <taxon>Promicromonosporaceae</taxon>
        <taxon>Krasilnikoviella</taxon>
    </lineage>
</organism>
<accession>A0A1T5LZ53</accession>
<dbReference type="OrthoDB" id="5141427at2"/>
<evidence type="ECO:0000313" key="3">
    <source>
        <dbReference type="Proteomes" id="UP000189777"/>
    </source>
</evidence>
<dbReference type="RefSeq" id="WP_139821019.1">
    <property type="nucleotide sequence ID" value="NZ_FUZQ01000008.1"/>
</dbReference>
<keyword evidence="3" id="KW-1185">Reference proteome</keyword>
<reference evidence="2 3" key="1">
    <citation type="submission" date="2017-02" db="EMBL/GenBank/DDBJ databases">
        <authorList>
            <person name="Peterson S.W."/>
        </authorList>
    </citation>
    <scope>NUCLEOTIDE SEQUENCE [LARGE SCALE GENOMIC DNA]</scope>
    <source>
        <strain evidence="2 3">DSM 21481</strain>
    </source>
</reference>
<proteinExistence type="predicted"/>
<name>A0A1T5LZ53_9MICO</name>
<dbReference type="AlphaFoldDB" id="A0A1T5LZ53"/>
<dbReference type="STRING" id="526729.SAMN04324258_4171"/>
<gene>
    <name evidence="2" type="ORF">SAMN04324258_4171</name>
</gene>
<dbReference type="EMBL" id="FUZQ01000008">
    <property type="protein sequence ID" value="SKC81153.1"/>
    <property type="molecule type" value="Genomic_DNA"/>
</dbReference>
<sequence>MRLAVPRGGGPDVELCPLVGSPPALVDAADGAIRAAVRLTDSRTQLLRVRAALDGQRSAAVDRARERLTMAADDARASGGMLEAAAATLRRHASALREVQAAAASALTDRAEAVAREVRWQAEADEARRSTWNVALAGGAATASAPGTAWSGVAWSGVAWPGAATLPGDPGHAHLRLAAAERELAAARADVAAAEARWRAARDGKDEASRQAAAALASLADVRAMRAVAAAGADPTGLEASGTAARHAVALLPRAASGGDEATRRELRADVRRLLTARAGDPAFWAVFWDRATPEDLYLAIGPSYLDPSPPVPPELQAALRQGAEDWARTASDPELREYGREVVTGVGSWPLGLSERSWLAAALLPADLPAAAHAAAGDALDARWWARTDEEANGDGPEVAPGRAGDALTDATITAPLAAAVLAGYARHPRLALDRLAPTADDQVARSTRRWFGWVPRGGWPDDGRAAAGALVAAVEEGTASPDRADQQCAAVLVSHATPAMASGLLSGPTLDDRASADVARAYEAYLPSVGDATREQSSAGGSAQPVPAPGIDPDDSLAAGTGRRTEVPQPELDAFALRDVIAATSRSPEAAQAWLGTTERYAASMAEVATSGVYDVDTAPRYHLVEQTLGGVGAVTGAMQAETLAAAYDEVETRAAVISLTGDAMGLGTLGRSTVEAVAATAATKGMEFLDTDGPIAEVQDEVGAVGAQTYVRYATTMHDLVLAHDLDVGLPLDEAMRRAEGMDAATSVPLATQFRSSFDDMSRPSEGDR</sequence>
<protein>
    <submittedName>
        <fullName evidence="2">Uncharacterized protein</fullName>
    </submittedName>
</protein>
<dbReference type="Proteomes" id="UP000189777">
    <property type="component" value="Unassembled WGS sequence"/>
</dbReference>
<evidence type="ECO:0000313" key="2">
    <source>
        <dbReference type="EMBL" id="SKC81153.1"/>
    </source>
</evidence>